<gene>
    <name evidence="1" type="ORF">EPA93_24940</name>
</gene>
<name>A0A4P6JUM4_KTERU</name>
<dbReference type="SUPFAM" id="SSF47413">
    <property type="entry name" value="lambda repressor-like DNA-binding domains"/>
    <property type="match status" value="1"/>
</dbReference>
<keyword evidence="2" id="KW-1185">Reference proteome</keyword>
<organism evidence="1 2">
    <name type="scientific">Ktedonosporobacter rubrisoli</name>
    <dbReference type="NCBI Taxonomy" id="2509675"/>
    <lineage>
        <taxon>Bacteria</taxon>
        <taxon>Bacillati</taxon>
        <taxon>Chloroflexota</taxon>
        <taxon>Ktedonobacteria</taxon>
        <taxon>Ktedonobacterales</taxon>
        <taxon>Ktedonosporobacteraceae</taxon>
        <taxon>Ktedonosporobacter</taxon>
    </lineage>
</organism>
<dbReference type="KEGG" id="kbs:EPA93_24940"/>
<dbReference type="Gene3D" id="1.10.260.40">
    <property type="entry name" value="lambda repressor-like DNA-binding domains"/>
    <property type="match status" value="1"/>
</dbReference>
<dbReference type="GO" id="GO:0003677">
    <property type="term" value="F:DNA binding"/>
    <property type="evidence" value="ECO:0007669"/>
    <property type="project" value="InterPro"/>
</dbReference>
<dbReference type="RefSeq" id="WP_129890108.1">
    <property type="nucleotide sequence ID" value="NZ_CP035758.1"/>
</dbReference>
<protein>
    <recommendedName>
        <fullName evidence="3">XRE family transcriptional regulator</fullName>
    </recommendedName>
</protein>
<dbReference type="AlphaFoldDB" id="A0A4P6JUM4"/>
<accession>A0A4P6JUM4</accession>
<reference evidence="1 2" key="1">
    <citation type="submission" date="2019-01" db="EMBL/GenBank/DDBJ databases">
        <title>Ktedonosporobacter rubrisoli SCAWS-G2.</title>
        <authorList>
            <person name="Huang Y."/>
            <person name="Yan B."/>
        </authorList>
    </citation>
    <scope>NUCLEOTIDE SEQUENCE [LARGE SCALE GENOMIC DNA]</scope>
    <source>
        <strain evidence="1 2">SCAWS-G2</strain>
    </source>
</reference>
<proteinExistence type="predicted"/>
<dbReference type="InterPro" id="IPR010982">
    <property type="entry name" value="Lambda_DNA-bd_dom_sf"/>
</dbReference>
<evidence type="ECO:0000313" key="1">
    <source>
        <dbReference type="EMBL" id="QBD79055.1"/>
    </source>
</evidence>
<dbReference type="EMBL" id="CP035758">
    <property type="protein sequence ID" value="QBD79055.1"/>
    <property type="molecule type" value="Genomic_DNA"/>
</dbReference>
<evidence type="ECO:0000313" key="2">
    <source>
        <dbReference type="Proteomes" id="UP000290365"/>
    </source>
</evidence>
<dbReference type="Proteomes" id="UP000290365">
    <property type="component" value="Chromosome"/>
</dbReference>
<evidence type="ECO:0008006" key="3">
    <source>
        <dbReference type="Google" id="ProtNLM"/>
    </source>
</evidence>
<sequence>METLEQLRIHAGLRVKELATLADISETSLRKMAHGEPVSAVLVYKVLRVLSARLGREIALEEIADIKTL</sequence>